<evidence type="ECO:0008006" key="5">
    <source>
        <dbReference type="Google" id="ProtNLM"/>
    </source>
</evidence>
<dbReference type="PANTHER" id="PTHR27001">
    <property type="entry name" value="OS01G0253100 PROTEIN"/>
    <property type="match status" value="1"/>
</dbReference>
<dbReference type="InParanoid" id="A0A1X7U234"/>
<evidence type="ECO:0000256" key="3">
    <source>
        <dbReference type="PROSITE-ProRule" id="PRU10141"/>
    </source>
</evidence>
<feature type="binding site" evidence="3">
    <location>
        <position position="82"/>
    </location>
    <ligand>
        <name>ATP</name>
        <dbReference type="ChEBI" id="CHEBI:30616"/>
    </ligand>
</feature>
<dbReference type="GO" id="GO:0005886">
    <property type="term" value="C:plasma membrane"/>
    <property type="evidence" value="ECO:0007669"/>
    <property type="project" value="TreeGrafter"/>
</dbReference>
<dbReference type="Gene3D" id="3.30.200.20">
    <property type="entry name" value="Phosphorylase Kinase, domain 1"/>
    <property type="match status" value="1"/>
</dbReference>
<proteinExistence type="predicted"/>
<dbReference type="GO" id="GO:0005524">
    <property type="term" value="F:ATP binding"/>
    <property type="evidence" value="ECO:0007669"/>
    <property type="project" value="UniProtKB-UniRule"/>
</dbReference>
<dbReference type="PROSITE" id="PS00107">
    <property type="entry name" value="PROTEIN_KINASE_ATP"/>
    <property type="match status" value="1"/>
</dbReference>
<dbReference type="PANTHER" id="PTHR27001:SF931">
    <property type="entry name" value="OS11G0664100 PROTEIN"/>
    <property type="match status" value="1"/>
</dbReference>
<dbReference type="Gene3D" id="1.10.510.10">
    <property type="entry name" value="Transferase(Phosphotransferase) domain 1"/>
    <property type="match status" value="1"/>
</dbReference>
<dbReference type="SUPFAM" id="SSF56112">
    <property type="entry name" value="Protein kinase-like (PK-like)"/>
    <property type="match status" value="1"/>
</dbReference>
<sequence>MDYRGPFNPDCSFQVFKIDIKNGNETVPVLGPTLKQIESLEFSKEETLEATESLSFELGCGGFGKVFLAKNLRSRGTKAAVKVLNSDGAHALVSNSPSLQVKAELSALMNSNILLDEHLNARVGDIRFAYEIPSSTYGLTLATTLMIAWSDGYYPPEILTEKVSPLSDLYSCGYVGNNLCISAL</sequence>
<protein>
    <recommendedName>
        <fullName evidence="5">Protein kinase domain-containing protein</fullName>
    </recommendedName>
</protein>
<reference evidence="4" key="1">
    <citation type="submission" date="2017-05" db="UniProtKB">
        <authorList>
            <consortium name="EnsemblMetazoa"/>
        </authorList>
    </citation>
    <scope>IDENTIFICATION</scope>
</reference>
<dbReference type="AlphaFoldDB" id="A0A1X7U234"/>
<keyword evidence="1 3" id="KW-0547">Nucleotide-binding</keyword>
<accession>A0A1X7U234</accession>
<evidence type="ECO:0000313" key="4">
    <source>
        <dbReference type="EnsemblMetazoa" id="Aqu2.1.21474_001"/>
    </source>
</evidence>
<dbReference type="InterPro" id="IPR017441">
    <property type="entry name" value="Protein_kinase_ATP_BS"/>
</dbReference>
<name>A0A1X7U234_AMPQE</name>
<dbReference type="InterPro" id="IPR011009">
    <property type="entry name" value="Kinase-like_dom_sf"/>
</dbReference>
<evidence type="ECO:0000256" key="2">
    <source>
        <dbReference type="ARBA" id="ARBA00022840"/>
    </source>
</evidence>
<dbReference type="EnsemblMetazoa" id="Aqu2.1.21474_001">
    <property type="protein sequence ID" value="Aqu2.1.21474_001"/>
    <property type="gene ID" value="Aqu2.1.21474"/>
</dbReference>
<organism evidence="4">
    <name type="scientific">Amphimedon queenslandica</name>
    <name type="common">Sponge</name>
    <dbReference type="NCBI Taxonomy" id="400682"/>
    <lineage>
        <taxon>Eukaryota</taxon>
        <taxon>Metazoa</taxon>
        <taxon>Porifera</taxon>
        <taxon>Demospongiae</taxon>
        <taxon>Heteroscleromorpha</taxon>
        <taxon>Haplosclerida</taxon>
        <taxon>Niphatidae</taxon>
        <taxon>Amphimedon</taxon>
    </lineage>
</organism>
<evidence type="ECO:0000256" key="1">
    <source>
        <dbReference type="ARBA" id="ARBA00022741"/>
    </source>
</evidence>
<keyword evidence="2 3" id="KW-0067">ATP-binding</keyword>